<dbReference type="Gene3D" id="2.130.10.130">
    <property type="entry name" value="Integrin alpha, N-terminal"/>
    <property type="match status" value="6"/>
</dbReference>
<dbReference type="Pfam" id="PF13585">
    <property type="entry name" value="CHU_C"/>
    <property type="match status" value="1"/>
</dbReference>
<dbReference type="PROSITE" id="PS51470">
    <property type="entry name" value="FG_GAP"/>
    <property type="match status" value="3"/>
</dbReference>
<dbReference type="Proteomes" id="UP000533639">
    <property type="component" value="Unassembled WGS sequence"/>
</dbReference>
<keyword evidence="7" id="KW-1185">Reference proteome</keyword>
<sequence>MKSNRTILKIIPKFQIFLFLFFFAGIWISNGQNGCAQVPVSVLNGSNGFLLEGKANEDDLGYTTKSAGDINHDGIPDIMIGAPGIDFGGMKDVGEIYVIFGGSGFSFKTFDVAALNGTNGFVIRGVGAGEKLGTMLSPAGDFNNDGIDDIIIGNYTEEGMATAQVFFGANTFQPLYNRTDIDNTKGISITCNGEANTYIIDVSYAGDVNHDGISDIIITEFYAARTNNYVVFGAAGITDLVTSSLNGTNGFKISGYAVWYGDSIGRNAGDINNDGIDDLVLGFPSFQDAANPYSGRVVLIFGKNLSFPAIIDLDILNASEGTIITNSIKENRMGKSVASAGDFNNDGIDDIIVGAPFKDLDGVSGVGGAYVVFGRNIFPASFSITSITPATGVVFQGNKYNDQFGFSVAGVKDINHDGKDDIAISSKEGISNSGALYIVFGGNTATGIVKENKILNTVGYQIFDDFVGYSNKTFARDAAGIGDFNNDGTNDFILGSTRKEDYYWDKGSAYIFYGETLDRIDNVKPIIECPVNQELYVNSTLPNYITLLPNVTDNCLYTSNYDLVITQSPPQGTLFKGDTNVTITVTDLSGNTNSCSFLVKLKTPPSAPTCKTVNFSLEELNGTNGFVVYGETGFIQTGFSVNKAGDINNDGIQDFILSSVGDIRSSSGAFKNTQEIIKGSVYIVYGKTTGFPPTVHLKDLNGTNGFIIRDDVDLTGYNKTGTVVASAGDINGDGIDDIMLSAPHKQNINYDAGAVYVIFGKTGGLGAQFFLSSLNGNNGFVFSGTEYYETIGAGIDSIGDFNNDGFDDIAVFGSGQLKKGHIIYGKSGPFPALLLSTELNGSNGFSISGDPAVDKIANSLTGLGDVNGDGIPDIAVATYDGEKRYIIYGSSGFPSEFNVTTLNGSNGFIVQHSTSSLKYSGINKVGDLNHDGFNDIAFNRDFVLFGSASLPASVDLNNLDGTNGFKLENSFASVGKSGSIGDFNKDGIDDYLFAVNNSGAVIIYGREIWKSSINMFNFTAKDGLRLTFSKGYDTSFNFTGDINNDGFDDIIGSSIMYNSSGSVKINEDPGRVYVIYGRKNLTDNEKPVISNCPDNEIIAEGDEIPNYTNSITVTDDCDEYPVIEQNPAPGTIFTGGKQTITLTVTDASSHFQTCTFTISDGIDNEAPVLTCLGNQQLACGEKIPNYLPLLTVTDDLDTNVTLTQNPTEGTAFYDGMEVVFTAQDDAGHYTNCSIIISATGADTKPPTFTIPSNVTLYCGEFIPNYAFSPIMNLQDNCSDNITAEMTPPVGTRFYDGISIHIKYTDESGNYDECTFVVHSAEQDFTPPLIYNCIGNQTLACGSKIPDYTLLVKATDECDPSPVITQDPAAGSDFTDGMTVTVTATDASNQYSECSFIVNVSADTTPPVITCIGDQNLLVGTSLPDYRSMVTVSDNCDSNLTVTQTPVPGSAISDGMNVVMNTTDNSGNETSCSFVIHIVLDNEVPVFTCLTDQMVECNTTVIPDYTKMISATDNMDPNPSIVQNPAAGSDYLAGMTVKITVSDQSNNSKDCYFQLFTNPIVVEAGNDQQITEGQSVNLEAVTSESGTFLWTPSDGLSNNAIANPIAAPLTTTTYKVVFKNEYNCEAEDSVTITVVPEDKDETKYGFSPNGDGINDYWQIDDIANYPNNQVLIYNRWGDLVFQTENYDNASNVFTGIANKSRNLGANQLPEGTYFFEIRVNQPHHFKKLKGYLVLKR</sequence>
<keyword evidence="1" id="KW-0732">Signal</keyword>
<evidence type="ECO:0000256" key="4">
    <source>
        <dbReference type="ARBA" id="ARBA00023180"/>
    </source>
</evidence>
<dbReference type="InterPro" id="IPR013517">
    <property type="entry name" value="FG-GAP"/>
</dbReference>
<dbReference type="PROSITE" id="PS50825">
    <property type="entry name" value="HYR"/>
    <property type="match status" value="2"/>
</dbReference>
<evidence type="ECO:0000259" key="5">
    <source>
        <dbReference type="PROSITE" id="PS50825"/>
    </source>
</evidence>
<dbReference type="GO" id="GO:0007155">
    <property type="term" value="P:cell adhesion"/>
    <property type="evidence" value="ECO:0007669"/>
    <property type="project" value="InterPro"/>
</dbReference>
<dbReference type="SMART" id="SM00191">
    <property type="entry name" value="Int_alpha"/>
    <property type="match status" value="11"/>
</dbReference>
<accession>A0A9N8P0N3</accession>
<reference evidence="6 7" key="1">
    <citation type="submission" date="2020-06" db="EMBL/GenBank/DDBJ databases">
        <authorList>
            <person name="Criscuolo A."/>
        </authorList>
    </citation>
    <scope>NUCLEOTIDE SEQUENCE [LARGE SCALE GENOMIC DNA]</scope>
    <source>
        <strain evidence="6">PXU-55</strain>
    </source>
</reference>
<dbReference type="InterPro" id="IPR013519">
    <property type="entry name" value="Int_alpha_beta-p"/>
</dbReference>
<dbReference type="InterPro" id="IPR003410">
    <property type="entry name" value="HYR_dom"/>
</dbReference>
<feature type="domain" description="HYR" evidence="5">
    <location>
        <begin position="1082"/>
        <end position="1162"/>
    </location>
</feature>
<dbReference type="NCBIfam" id="TIGR04131">
    <property type="entry name" value="Bac_Flav_CTERM"/>
    <property type="match status" value="1"/>
</dbReference>
<dbReference type="Pfam" id="PF01839">
    <property type="entry name" value="FG-GAP"/>
    <property type="match status" value="4"/>
</dbReference>
<dbReference type="PANTHER" id="PTHR23221:SF7">
    <property type="entry name" value="PHOSPHATIDYLINOSITOL-GLYCAN-SPECIFIC PHOSPHOLIPASE D"/>
    <property type="match status" value="1"/>
</dbReference>
<evidence type="ECO:0000256" key="2">
    <source>
        <dbReference type="ARBA" id="ARBA00022737"/>
    </source>
</evidence>
<dbReference type="InterPro" id="IPR026341">
    <property type="entry name" value="T9SS_type_B"/>
</dbReference>
<dbReference type="InterPro" id="IPR028994">
    <property type="entry name" value="Integrin_alpha_N"/>
</dbReference>
<dbReference type="GO" id="GO:0016787">
    <property type="term" value="F:hydrolase activity"/>
    <property type="evidence" value="ECO:0007669"/>
    <property type="project" value="UniProtKB-KW"/>
</dbReference>
<keyword evidence="4" id="KW-0325">Glycoprotein</keyword>
<evidence type="ECO:0000256" key="3">
    <source>
        <dbReference type="ARBA" id="ARBA00022801"/>
    </source>
</evidence>
<dbReference type="Pfam" id="PF02494">
    <property type="entry name" value="HYR"/>
    <property type="match status" value="4"/>
</dbReference>
<evidence type="ECO:0000256" key="1">
    <source>
        <dbReference type="ARBA" id="ARBA00022729"/>
    </source>
</evidence>
<keyword evidence="3" id="KW-0378">Hydrolase</keyword>
<feature type="domain" description="HYR" evidence="5">
    <location>
        <begin position="520"/>
        <end position="603"/>
    </location>
</feature>
<proteinExistence type="predicted"/>
<dbReference type="SUPFAM" id="SSF69318">
    <property type="entry name" value="Integrin alpha N-terminal domain"/>
    <property type="match status" value="3"/>
</dbReference>
<organism evidence="6 7">
    <name type="scientific">Flavobacterium panici</name>
    <dbReference type="NCBI Taxonomy" id="2654843"/>
    <lineage>
        <taxon>Bacteria</taxon>
        <taxon>Pseudomonadati</taxon>
        <taxon>Bacteroidota</taxon>
        <taxon>Flavobacteriia</taxon>
        <taxon>Flavobacteriales</taxon>
        <taxon>Flavobacteriaceae</taxon>
        <taxon>Flavobacterium</taxon>
    </lineage>
</organism>
<evidence type="ECO:0000313" key="7">
    <source>
        <dbReference type="Proteomes" id="UP000533639"/>
    </source>
</evidence>
<evidence type="ECO:0000313" key="6">
    <source>
        <dbReference type="EMBL" id="CAC9973249.1"/>
    </source>
</evidence>
<name>A0A9N8P0N3_9FLAO</name>
<dbReference type="InterPro" id="IPR000413">
    <property type="entry name" value="Integrin_alpha"/>
</dbReference>
<gene>
    <name evidence="6" type="ORF">FLAPXU55_00931</name>
</gene>
<keyword evidence="2" id="KW-0677">Repeat</keyword>
<comment type="caution">
    <text evidence="6">The sequence shown here is derived from an EMBL/GenBank/DDBJ whole genome shotgun (WGS) entry which is preliminary data.</text>
</comment>
<protein>
    <recommendedName>
        <fullName evidence="5">HYR domain-containing protein</fullName>
    </recommendedName>
</protein>
<dbReference type="PRINTS" id="PR01185">
    <property type="entry name" value="INTEGRINA"/>
</dbReference>
<dbReference type="EMBL" id="CAIJDE010000030">
    <property type="protein sequence ID" value="CAC9973249.1"/>
    <property type="molecule type" value="Genomic_DNA"/>
</dbReference>
<dbReference type="PANTHER" id="PTHR23221">
    <property type="entry name" value="GLYCOSYLPHOSPHATIDYLINOSITOL PHOSPHOLIPASE D"/>
    <property type="match status" value="1"/>
</dbReference>
<dbReference type="RefSeq" id="WP_180856792.1">
    <property type="nucleotide sequence ID" value="NZ_CAIJDE010000030.1"/>
</dbReference>
<dbReference type="GO" id="GO:0008305">
    <property type="term" value="C:integrin complex"/>
    <property type="evidence" value="ECO:0007669"/>
    <property type="project" value="InterPro"/>
</dbReference>